<evidence type="ECO:0000256" key="2">
    <source>
        <dbReference type="ARBA" id="ARBA00023002"/>
    </source>
</evidence>
<protein>
    <recommendedName>
        <fullName evidence="3">aldehyde dehydrogenase (NAD(+))</fullName>
        <ecNumber evidence="3">1.2.1.3</ecNumber>
    </recommendedName>
</protein>
<dbReference type="CDD" id="cd07139">
    <property type="entry name" value="ALDH_AldA-Rv0768"/>
    <property type="match status" value="1"/>
</dbReference>
<comment type="catalytic activity">
    <reaction evidence="4">
        <text>an aldehyde + NAD(+) + H2O = a carboxylate + NADH + 2 H(+)</text>
        <dbReference type="Rhea" id="RHEA:16185"/>
        <dbReference type="ChEBI" id="CHEBI:15377"/>
        <dbReference type="ChEBI" id="CHEBI:15378"/>
        <dbReference type="ChEBI" id="CHEBI:17478"/>
        <dbReference type="ChEBI" id="CHEBI:29067"/>
        <dbReference type="ChEBI" id="CHEBI:57540"/>
        <dbReference type="ChEBI" id="CHEBI:57945"/>
        <dbReference type="EC" id="1.2.1.3"/>
    </reaction>
</comment>
<name>A0ABM9LKI7_9MYCO</name>
<evidence type="ECO:0000313" key="9">
    <source>
        <dbReference type="Proteomes" id="UP001190465"/>
    </source>
</evidence>
<dbReference type="InterPro" id="IPR029510">
    <property type="entry name" value="Ald_DH_CS_GLU"/>
</dbReference>
<dbReference type="Gene3D" id="3.40.309.10">
    <property type="entry name" value="Aldehyde Dehydrogenase, Chain A, domain 2"/>
    <property type="match status" value="1"/>
</dbReference>
<gene>
    <name evidence="8" type="ORF">MU0053_001699</name>
</gene>
<feature type="domain" description="Aldehyde dehydrogenase" evidence="7">
    <location>
        <begin position="13"/>
        <end position="469"/>
    </location>
</feature>
<dbReference type="Proteomes" id="UP001190465">
    <property type="component" value="Chromosome"/>
</dbReference>
<dbReference type="PROSITE" id="PS00070">
    <property type="entry name" value="ALDEHYDE_DEHYDR_CYS"/>
    <property type="match status" value="1"/>
</dbReference>
<accession>A0ABM9LKI7</accession>
<feature type="active site" evidence="5">
    <location>
        <position position="246"/>
    </location>
</feature>
<dbReference type="InterPro" id="IPR016162">
    <property type="entry name" value="Ald_DH_N"/>
</dbReference>
<evidence type="ECO:0000256" key="4">
    <source>
        <dbReference type="ARBA" id="ARBA00049194"/>
    </source>
</evidence>
<dbReference type="PANTHER" id="PTHR42804">
    <property type="entry name" value="ALDEHYDE DEHYDROGENASE"/>
    <property type="match status" value="1"/>
</dbReference>
<evidence type="ECO:0000313" key="8">
    <source>
        <dbReference type="EMBL" id="CAJ1500546.1"/>
    </source>
</evidence>
<dbReference type="PROSITE" id="PS00687">
    <property type="entry name" value="ALDEHYDE_DEHYDR_GLU"/>
    <property type="match status" value="1"/>
</dbReference>
<dbReference type="Gene3D" id="3.40.605.10">
    <property type="entry name" value="Aldehyde Dehydrogenase, Chain A, domain 1"/>
    <property type="match status" value="1"/>
</dbReference>
<evidence type="ECO:0000259" key="7">
    <source>
        <dbReference type="Pfam" id="PF00171"/>
    </source>
</evidence>
<keyword evidence="2 6" id="KW-0560">Oxidoreductase</keyword>
<dbReference type="SUPFAM" id="SSF53720">
    <property type="entry name" value="ALDH-like"/>
    <property type="match status" value="1"/>
</dbReference>
<proteinExistence type="inferred from homology"/>
<sequence>MPEYEGLYIGGQWLPTATGDSIEIISPVTEGRLGSSPAASTTDIDRAVAAARKAFDEGPWPRMPVLERIAILERARKIYATRADEISALITAEMGCPSSISGLLQVGYPQHILDYYLELAGSWNFEQQRGQSLVRQAPVGVVAAIVPWNTPHSAFMVKLAPALLSGCTVVAKPSPETALDGLLLAEIFAEAGLPEGVLNVVPAGPESGEYLVSHAGVDKVSFTGSTAAGMRIASICGGAIRRYSLELGGKSAAIILDDADIPTVVQGLRFASFLNSGQVCTNQTRVLAPKARYGEVVDALCQMVPTMKIGDPTDPTTEIGPLVSERQRQRVEHYISVGLAEGATIAAGGGRPSALPAGWFIEPTIFCDVDNAMTIAQDEIFGPVVAVLAYDDEDHAVSIANDSRYGLGGGIWTADVERGVDLARRVRTGQLSINGASSELTTPFGGFKQSGVGRESGPEGLLNYVELQAITCPA</sequence>
<evidence type="ECO:0000256" key="5">
    <source>
        <dbReference type="PROSITE-ProRule" id="PRU10007"/>
    </source>
</evidence>
<dbReference type="InterPro" id="IPR016161">
    <property type="entry name" value="Ald_DH/histidinol_DH"/>
</dbReference>
<dbReference type="Pfam" id="PF00171">
    <property type="entry name" value="Aldedh"/>
    <property type="match status" value="1"/>
</dbReference>
<organism evidence="8 9">
    <name type="scientific">[Mycobacterium] burgundiense</name>
    <dbReference type="NCBI Taxonomy" id="3064286"/>
    <lineage>
        <taxon>Bacteria</taxon>
        <taxon>Bacillati</taxon>
        <taxon>Actinomycetota</taxon>
        <taxon>Actinomycetes</taxon>
        <taxon>Mycobacteriales</taxon>
        <taxon>Mycobacteriaceae</taxon>
        <taxon>Mycolicibacterium</taxon>
    </lineage>
</organism>
<dbReference type="PANTHER" id="PTHR42804:SF1">
    <property type="entry name" value="ALDEHYDE DEHYDROGENASE-RELATED"/>
    <property type="match status" value="1"/>
</dbReference>
<keyword evidence="9" id="KW-1185">Reference proteome</keyword>
<dbReference type="RefSeq" id="WP_308482757.1">
    <property type="nucleotide sequence ID" value="NZ_OY726397.1"/>
</dbReference>
<evidence type="ECO:0000256" key="3">
    <source>
        <dbReference type="ARBA" id="ARBA00024226"/>
    </source>
</evidence>
<dbReference type="InterPro" id="IPR015590">
    <property type="entry name" value="Aldehyde_DH_dom"/>
</dbReference>
<dbReference type="InterPro" id="IPR016160">
    <property type="entry name" value="Ald_DH_CS_CYS"/>
</dbReference>
<evidence type="ECO:0000256" key="6">
    <source>
        <dbReference type="RuleBase" id="RU003345"/>
    </source>
</evidence>
<comment type="similarity">
    <text evidence="1 6">Belongs to the aldehyde dehydrogenase family.</text>
</comment>
<evidence type="ECO:0000256" key="1">
    <source>
        <dbReference type="ARBA" id="ARBA00009986"/>
    </source>
</evidence>
<dbReference type="InterPro" id="IPR016163">
    <property type="entry name" value="Ald_DH_C"/>
</dbReference>
<dbReference type="EMBL" id="OY726397">
    <property type="protein sequence ID" value="CAJ1500546.1"/>
    <property type="molecule type" value="Genomic_DNA"/>
</dbReference>
<dbReference type="EC" id="1.2.1.3" evidence="3"/>
<reference evidence="8 9" key="1">
    <citation type="submission" date="2023-08" db="EMBL/GenBank/DDBJ databases">
        <authorList>
            <person name="Folkvardsen B D."/>
            <person name="Norman A."/>
        </authorList>
    </citation>
    <scope>NUCLEOTIDE SEQUENCE [LARGE SCALE GENOMIC DNA]</scope>
    <source>
        <strain evidence="8 9">Mu0053</strain>
    </source>
</reference>